<keyword evidence="2" id="KW-1185">Reference proteome</keyword>
<dbReference type="InterPro" id="IPR027417">
    <property type="entry name" value="P-loop_NTPase"/>
</dbReference>
<accession>A0A1T4SYK8</accession>
<gene>
    <name evidence="1" type="ORF">SAMN02745126_05318</name>
</gene>
<evidence type="ECO:0008006" key="3">
    <source>
        <dbReference type="Google" id="ProtNLM"/>
    </source>
</evidence>
<dbReference type="AlphaFoldDB" id="A0A1T4SYK8"/>
<evidence type="ECO:0000313" key="2">
    <source>
        <dbReference type="Proteomes" id="UP000190092"/>
    </source>
</evidence>
<dbReference type="STRING" id="225324.SAMN02745126_05318"/>
<organism evidence="1 2">
    <name type="scientific">Enhydrobacter aerosaccus</name>
    <dbReference type="NCBI Taxonomy" id="225324"/>
    <lineage>
        <taxon>Bacteria</taxon>
        <taxon>Pseudomonadati</taxon>
        <taxon>Pseudomonadota</taxon>
        <taxon>Alphaproteobacteria</taxon>
        <taxon>Hyphomicrobiales</taxon>
        <taxon>Enhydrobacter</taxon>
    </lineage>
</organism>
<sequence>MSGKAGSYRTLRLTKGNVAGNAIVTGFRRYRIYGLLVESAFPLSSVPEVRDETEAPAIRLMLGTPDYFDAHRPNGPADPLDWVHHAVLPDGSVYMGAEGVFETVISADGRSAICARLGDVDMRSFEANLVNFVLSAALTLRGEEPLHSTAVSFDGAVVGLLGLSGAGKSTLAAFLISQGADLVTDDMLRVTFGNEGVLAYPGPYRLKLLGDAGHRLLPAAVEHGHFNPLSGKTMVQPRAVPTLPQRPMPLAALFHIGYAGDAAPDDPVPVSVRRLSGLELVKAIISSTMDNRYADPRRLERQLRFAAEMADRVPVYALRYPRSFEAMDQIAHLIREKMQP</sequence>
<dbReference type="EMBL" id="FUWJ01000011">
    <property type="protein sequence ID" value="SKA33333.1"/>
    <property type="molecule type" value="Genomic_DNA"/>
</dbReference>
<dbReference type="SUPFAM" id="SSF53795">
    <property type="entry name" value="PEP carboxykinase-like"/>
    <property type="match status" value="1"/>
</dbReference>
<dbReference type="Proteomes" id="UP000190092">
    <property type="component" value="Unassembled WGS sequence"/>
</dbReference>
<proteinExistence type="predicted"/>
<evidence type="ECO:0000313" key="1">
    <source>
        <dbReference type="EMBL" id="SKA33333.1"/>
    </source>
</evidence>
<reference evidence="2" key="1">
    <citation type="submission" date="2017-02" db="EMBL/GenBank/DDBJ databases">
        <authorList>
            <person name="Varghese N."/>
            <person name="Submissions S."/>
        </authorList>
    </citation>
    <scope>NUCLEOTIDE SEQUENCE [LARGE SCALE GENOMIC DNA]</scope>
    <source>
        <strain evidence="2">ATCC 27094</strain>
    </source>
</reference>
<dbReference type="RefSeq" id="WP_170921149.1">
    <property type="nucleotide sequence ID" value="NZ_FUWJ01000011.1"/>
</dbReference>
<dbReference type="Gene3D" id="3.40.50.300">
    <property type="entry name" value="P-loop containing nucleotide triphosphate hydrolases"/>
    <property type="match status" value="1"/>
</dbReference>
<protein>
    <recommendedName>
        <fullName evidence="3">Hpr(Ser) kinase/phosphatase</fullName>
    </recommendedName>
</protein>
<name>A0A1T4SYK8_9HYPH</name>